<evidence type="ECO:0000313" key="2">
    <source>
        <dbReference type="Proteomes" id="UP001437256"/>
    </source>
</evidence>
<protein>
    <submittedName>
        <fullName evidence="1">Uncharacterized protein</fullName>
    </submittedName>
</protein>
<proteinExistence type="predicted"/>
<dbReference type="EMBL" id="JBBXMP010000129">
    <property type="protein sequence ID" value="KAL0061638.1"/>
    <property type="molecule type" value="Genomic_DNA"/>
</dbReference>
<accession>A0ABR2ZLN7</accession>
<sequence length="76" mass="8631">MLAHIDDYHIKEVFEDHTTHRVVYINAGDRSSSPPFTPDHNTSRNRNCPSLIILHTFDGTVPFDASQLEVLISKDP</sequence>
<evidence type="ECO:0000313" key="1">
    <source>
        <dbReference type="EMBL" id="KAL0061638.1"/>
    </source>
</evidence>
<organism evidence="1 2">
    <name type="scientific">Marasmius tenuissimus</name>
    <dbReference type="NCBI Taxonomy" id="585030"/>
    <lineage>
        <taxon>Eukaryota</taxon>
        <taxon>Fungi</taxon>
        <taxon>Dikarya</taxon>
        <taxon>Basidiomycota</taxon>
        <taxon>Agaricomycotina</taxon>
        <taxon>Agaricomycetes</taxon>
        <taxon>Agaricomycetidae</taxon>
        <taxon>Agaricales</taxon>
        <taxon>Marasmiineae</taxon>
        <taxon>Marasmiaceae</taxon>
        <taxon>Marasmius</taxon>
    </lineage>
</organism>
<reference evidence="1 2" key="1">
    <citation type="submission" date="2024-05" db="EMBL/GenBank/DDBJ databases">
        <title>A draft genome resource for the thread blight pathogen Marasmius tenuissimus strain MS-2.</title>
        <authorList>
            <person name="Yulfo-Soto G.E."/>
            <person name="Baruah I.K."/>
            <person name="Amoako-Attah I."/>
            <person name="Bukari Y."/>
            <person name="Meinhardt L.W."/>
            <person name="Bailey B.A."/>
            <person name="Cohen S.P."/>
        </authorList>
    </citation>
    <scope>NUCLEOTIDE SEQUENCE [LARGE SCALE GENOMIC DNA]</scope>
    <source>
        <strain evidence="1 2">MS-2</strain>
    </source>
</reference>
<keyword evidence="2" id="KW-1185">Reference proteome</keyword>
<gene>
    <name evidence="1" type="ORF">AAF712_011556</name>
</gene>
<comment type="caution">
    <text evidence="1">The sequence shown here is derived from an EMBL/GenBank/DDBJ whole genome shotgun (WGS) entry which is preliminary data.</text>
</comment>
<dbReference type="Proteomes" id="UP001437256">
    <property type="component" value="Unassembled WGS sequence"/>
</dbReference>
<name>A0ABR2ZLN7_9AGAR</name>